<organism evidence="4 5">
    <name type="scientific">Phaeomoniella chlamydospora</name>
    <name type="common">Phaeoacremonium chlamydosporum</name>
    <dbReference type="NCBI Taxonomy" id="158046"/>
    <lineage>
        <taxon>Eukaryota</taxon>
        <taxon>Fungi</taxon>
        <taxon>Dikarya</taxon>
        <taxon>Ascomycota</taxon>
        <taxon>Pezizomycotina</taxon>
        <taxon>Eurotiomycetes</taxon>
        <taxon>Chaetothyriomycetidae</taxon>
        <taxon>Phaeomoniellales</taxon>
        <taxon>Phaeomoniellaceae</taxon>
        <taxon>Phaeomoniella</taxon>
    </lineage>
</organism>
<dbReference type="GO" id="GO:0000724">
    <property type="term" value="P:double-strand break repair via homologous recombination"/>
    <property type="evidence" value="ECO:0007669"/>
    <property type="project" value="TreeGrafter"/>
</dbReference>
<comment type="caution">
    <text evidence="4">The sequence shown here is derived from an EMBL/GenBank/DDBJ whole genome shotgun (WGS) entry which is preliminary data.</text>
</comment>
<dbReference type="AlphaFoldDB" id="A0A0G2ECK1"/>
<feature type="compositionally biased region" description="Basic and acidic residues" evidence="3">
    <location>
        <begin position="19"/>
        <end position="28"/>
    </location>
</feature>
<dbReference type="PANTHER" id="PTHR16771">
    <property type="entry name" value="26 PROTEASOME COMPLEX SUBUNIT DSS1"/>
    <property type="match status" value="1"/>
</dbReference>
<feature type="compositionally biased region" description="Basic and acidic residues" evidence="3">
    <location>
        <begin position="100"/>
        <end position="117"/>
    </location>
</feature>
<dbReference type="InterPro" id="IPR007834">
    <property type="entry name" value="DSS1_SEM1"/>
</dbReference>
<dbReference type="CDD" id="cd13768">
    <property type="entry name" value="DSS1_Sem1"/>
    <property type="match status" value="1"/>
</dbReference>
<keyword evidence="2" id="KW-0539">Nucleus</keyword>
<feature type="compositionally biased region" description="Acidic residues" evidence="3">
    <location>
        <begin position="89"/>
        <end position="99"/>
    </location>
</feature>
<proteinExistence type="inferred from homology"/>
<reference evidence="4 5" key="1">
    <citation type="submission" date="2015-05" db="EMBL/GenBank/DDBJ databases">
        <title>Distinctive expansion of gene families associated with plant cell wall degradation and secondary metabolism in the genomes of grapevine trunk pathogens.</title>
        <authorList>
            <person name="Lawrence D.P."/>
            <person name="Travadon R."/>
            <person name="Rolshausen P.E."/>
            <person name="Baumgartner K."/>
        </authorList>
    </citation>
    <scope>NUCLEOTIDE SEQUENCE [LARGE SCALE GENOMIC DNA]</scope>
    <source>
        <strain evidence="4">UCRPC4</strain>
    </source>
</reference>
<dbReference type="GO" id="GO:0008541">
    <property type="term" value="C:proteasome regulatory particle, lid subcomplex"/>
    <property type="evidence" value="ECO:0007669"/>
    <property type="project" value="UniProtKB-UniRule"/>
</dbReference>
<dbReference type="GO" id="GO:0006406">
    <property type="term" value="P:mRNA export from nucleus"/>
    <property type="evidence" value="ECO:0007669"/>
    <property type="project" value="UniProtKB-UniRule"/>
</dbReference>
<feature type="compositionally biased region" description="Polar residues" evidence="3">
    <location>
        <begin position="1"/>
        <end position="18"/>
    </location>
</feature>
<dbReference type="Proteomes" id="UP000053317">
    <property type="component" value="Unassembled WGS sequence"/>
</dbReference>
<feature type="region of interest" description="Disordered" evidence="3">
    <location>
        <begin position="1"/>
        <end position="117"/>
    </location>
</feature>
<feature type="compositionally biased region" description="Low complexity" evidence="3">
    <location>
        <begin position="70"/>
        <end position="84"/>
    </location>
</feature>
<dbReference type="GO" id="GO:0005634">
    <property type="term" value="C:nucleus"/>
    <property type="evidence" value="ECO:0007669"/>
    <property type="project" value="UniProtKB-SubCell"/>
</dbReference>
<evidence type="ECO:0000256" key="2">
    <source>
        <dbReference type="RuleBase" id="RU369057"/>
    </source>
</evidence>
<evidence type="ECO:0000256" key="1">
    <source>
        <dbReference type="ARBA" id="ARBA00034491"/>
    </source>
</evidence>
<keyword evidence="2 4" id="KW-0647">Proteasome</keyword>
<name>A0A0G2ECK1_PHACM</name>
<feature type="compositionally biased region" description="Acidic residues" evidence="3">
    <location>
        <begin position="47"/>
        <end position="67"/>
    </location>
</feature>
<comment type="function">
    <text evidence="2">Component of the 26S proteasome, a multiprotein complex involved in the ATP-dependent degradation of ubiquitinated proteins.</text>
</comment>
<dbReference type="PANTHER" id="PTHR16771:SF0">
    <property type="entry name" value="26S PROTEASOME COMPLEX SUBUNIT SEM1"/>
    <property type="match status" value="1"/>
</dbReference>
<protein>
    <recommendedName>
        <fullName evidence="2">26S proteasome complex subunit SEM1</fullName>
    </recommendedName>
</protein>
<dbReference type="GO" id="GO:0043248">
    <property type="term" value="P:proteasome assembly"/>
    <property type="evidence" value="ECO:0007669"/>
    <property type="project" value="UniProtKB-UniRule"/>
</dbReference>
<dbReference type="EMBL" id="LCWF01000103">
    <property type="protein sequence ID" value="KKY19996.1"/>
    <property type="molecule type" value="Genomic_DNA"/>
</dbReference>
<sequence length="117" mass="12635">MSAPDRNSASQSSVPTSKLQDHDDKNKIDATTGASASTGAPNQPAMLEEDDEFEDFPVEDWPQEDSTDPAASSANGTAATSATTHLWEESWDDDEDGNEEFSKALKEELKQVEGTRS</sequence>
<accession>A0A0G2ECK1</accession>
<evidence type="ECO:0000313" key="5">
    <source>
        <dbReference type="Proteomes" id="UP000053317"/>
    </source>
</evidence>
<evidence type="ECO:0000256" key="3">
    <source>
        <dbReference type="SAM" id="MobiDB-lite"/>
    </source>
</evidence>
<reference evidence="4 5" key="2">
    <citation type="submission" date="2015-05" db="EMBL/GenBank/DDBJ databases">
        <authorList>
            <person name="Morales-Cruz A."/>
            <person name="Amrine K.C."/>
            <person name="Cantu D."/>
        </authorList>
    </citation>
    <scope>NUCLEOTIDE SEQUENCE [LARGE SCALE GENOMIC DNA]</scope>
    <source>
        <strain evidence="4">UCRPC4</strain>
    </source>
</reference>
<keyword evidence="5" id="KW-1185">Reference proteome</keyword>
<dbReference type="SMART" id="SM01385">
    <property type="entry name" value="DSS1_SEM1"/>
    <property type="match status" value="1"/>
</dbReference>
<dbReference type="Pfam" id="PF05160">
    <property type="entry name" value="DSS1_SEM1"/>
    <property type="match status" value="1"/>
</dbReference>
<feature type="compositionally biased region" description="Low complexity" evidence="3">
    <location>
        <begin position="30"/>
        <end position="40"/>
    </location>
</feature>
<comment type="similarity">
    <text evidence="1 2">Belongs to the DSS1/SEM1 family.</text>
</comment>
<evidence type="ECO:0000313" key="4">
    <source>
        <dbReference type="EMBL" id="KKY19996.1"/>
    </source>
</evidence>
<comment type="subcellular location">
    <subcellularLocation>
        <location evidence="2">Nucleus</location>
    </subcellularLocation>
</comment>
<dbReference type="OrthoDB" id="5586203at2759"/>
<gene>
    <name evidence="4" type="ORF">UCRPC4_g04319</name>
</gene>